<dbReference type="EMBL" id="MK967381">
    <property type="protein sequence ID" value="QDM56162.1"/>
    <property type="molecule type" value="Genomic_DNA"/>
</dbReference>
<dbReference type="GeneID" id="65120945"/>
<accession>A0A515MHL9</accession>
<dbReference type="Proteomes" id="UP000315942">
    <property type="component" value="Segment"/>
</dbReference>
<dbReference type="RefSeq" id="YP_010103090.1">
    <property type="nucleotide sequence ID" value="NC_055805.1"/>
</dbReference>
<name>A0A515MHL9_9CAUD</name>
<proteinExistence type="predicted"/>
<protein>
    <submittedName>
        <fullName evidence="1">Uncharacterized protein</fullName>
    </submittedName>
</protein>
<organism evidence="1 2">
    <name type="scientific">Gordonia phage RogerDodger</name>
    <dbReference type="NCBI Taxonomy" id="2591116"/>
    <lineage>
        <taxon>Viruses</taxon>
        <taxon>Duplodnaviria</taxon>
        <taxon>Heunggongvirae</taxon>
        <taxon>Uroviricota</taxon>
        <taxon>Caudoviricetes</taxon>
        <taxon>Stackebrandtviridae</taxon>
        <taxon>Frickvirinae</taxon>
        <taxon>Wizardvirus</taxon>
        <taxon>Wizardvirus rogerdodger</taxon>
    </lineage>
</organism>
<dbReference type="KEGG" id="vg:65120945"/>
<reference evidence="1 2" key="1">
    <citation type="submission" date="2019-05" db="EMBL/GenBank/DDBJ databases">
        <authorList>
            <person name="Jodoin K."/>
            <person name="Mayers V."/>
            <person name="Seuch M."/>
            <person name="Thibodeau M."/>
            <person name="Molloy S.D."/>
            <person name="Garlena R.A."/>
            <person name="Russell D.A."/>
            <person name="Pope W.H."/>
            <person name="Jacobs-Sera D."/>
            <person name="Hatfull G.F."/>
        </authorList>
    </citation>
    <scope>NUCLEOTIDE SEQUENCE [LARGE SCALE GENOMIC DNA]</scope>
</reference>
<sequence length="49" mass="5055">MIRAYALGLAGGVMLASIAGDVPIWLLIVAAALIAWDVAGHVARVLVKQ</sequence>
<evidence type="ECO:0000313" key="1">
    <source>
        <dbReference type="EMBL" id="QDM56162.1"/>
    </source>
</evidence>
<keyword evidence="2" id="KW-1185">Reference proteome</keyword>
<evidence type="ECO:0000313" key="2">
    <source>
        <dbReference type="Proteomes" id="UP000315942"/>
    </source>
</evidence>
<gene>
    <name evidence="1" type="primary">80</name>
    <name evidence="1" type="ORF">SEA_ROGERDODGER_80</name>
</gene>